<evidence type="ECO:0000313" key="5">
    <source>
        <dbReference type="Proteomes" id="UP001153709"/>
    </source>
</evidence>
<dbReference type="SUPFAM" id="SSF50630">
    <property type="entry name" value="Acid proteases"/>
    <property type="match status" value="1"/>
</dbReference>
<evidence type="ECO:0000256" key="1">
    <source>
        <dbReference type="PROSITE-ProRule" id="PRU00047"/>
    </source>
</evidence>
<name>A0A9N9T2S1_DIABA</name>
<feature type="domain" description="CCHC-type" evidence="3">
    <location>
        <begin position="114"/>
        <end position="129"/>
    </location>
</feature>
<protein>
    <recommendedName>
        <fullName evidence="3">CCHC-type domain-containing protein</fullName>
    </recommendedName>
</protein>
<dbReference type="PANTHER" id="PTHR46888">
    <property type="entry name" value="ZINC KNUCKLE DOMAINCONTAINING PROTEIN-RELATED"/>
    <property type="match status" value="1"/>
</dbReference>
<dbReference type="Gene3D" id="2.40.70.10">
    <property type="entry name" value="Acid Proteases"/>
    <property type="match status" value="1"/>
</dbReference>
<accession>A0A9N9T2S1</accession>
<feature type="region of interest" description="Disordered" evidence="2">
    <location>
        <begin position="301"/>
        <end position="429"/>
    </location>
</feature>
<evidence type="ECO:0000259" key="3">
    <source>
        <dbReference type="PROSITE" id="PS50158"/>
    </source>
</evidence>
<evidence type="ECO:0000313" key="4">
    <source>
        <dbReference type="EMBL" id="CAG9833244.1"/>
    </source>
</evidence>
<dbReference type="SMART" id="SM00343">
    <property type="entry name" value="ZnF_C2HC"/>
    <property type="match status" value="1"/>
</dbReference>
<dbReference type="Gene3D" id="4.10.60.10">
    <property type="entry name" value="Zinc finger, CCHC-type"/>
    <property type="match status" value="1"/>
</dbReference>
<dbReference type="InterPro" id="IPR036875">
    <property type="entry name" value="Znf_CCHC_sf"/>
</dbReference>
<keyword evidence="1" id="KW-0862">Zinc</keyword>
<reference evidence="4" key="1">
    <citation type="submission" date="2022-01" db="EMBL/GenBank/DDBJ databases">
        <authorList>
            <person name="King R."/>
        </authorList>
    </citation>
    <scope>NUCLEOTIDE SEQUENCE</scope>
</reference>
<dbReference type="PROSITE" id="PS50158">
    <property type="entry name" value="ZF_CCHC"/>
    <property type="match status" value="1"/>
</dbReference>
<feature type="compositionally biased region" description="Polar residues" evidence="2">
    <location>
        <begin position="323"/>
        <end position="334"/>
    </location>
</feature>
<dbReference type="PANTHER" id="PTHR46888:SF1">
    <property type="entry name" value="RIBONUCLEASE H"/>
    <property type="match status" value="1"/>
</dbReference>
<dbReference type="EMBL" id="OU898279">
    <property type="protein sequence ID" value="CAG9833244.1"/>
    <property type="molecule type" value="Genomic_DNA"/>
</dbReference>
<dbReference type="InterPro" id="IPR001878">
    <property type="entry name" value="Znf_CCHC"/>
</dbReference>
<dbReference type="GO" id="GO:0003676">
    <property type="term" value="F:nucleic acid binding"/>
    <property type="evidence" value="ECO:0007669"/>
    <property type="project" value="InterPro"/>
</dbReference>
<organism evidence="4 5">
    <name type="scientific">Diabrotica balteata</name>
    <name type="common">Banded cucumber beetle</name>
    <dbReference type="NCBI Taxonomy" id="107213"/>
    <lineage>
        <taxon>Eukaryota</taxon>
        <taxon>Metazoa</taxon>
        <taxon>Ecdysozoa</taxon>
        <taxon>Arthropoda</taxon>
        <taxon>Hexapoda</taxon>
        <taxon>Insecta</taxon>
        <taxon>Pterygota</taxon>
        <taxon>Neoptera</taxon>
        <taxon>Endopterygota</taxon>
        <taxon>Coleoptera</taxon>
        <taxon>Polyphaga</taxon>
        <taxon>Cucujiformia</taxon>
        <taxon>Chrysomeloidea</taxon>
        <taxon>Chrysomelidae</taxon>
        <taxon>Galerucinae</taxon>
        <taxon>Diabroticina</taxon>
        <taxon>Diabroticites</taxon>
        <taxon>Diabrotica</taxon>
    </lineage>
</organism>
<keyword evidence="1" id="KW-0479">Metal-binding</keyword>
<dbReference type="CDD" id="cd00303">
    <property type="entry name" value="retropepsin_like"/>
    <property type="match status" value="1"/>
</dbReference>
<dbReference type="InterPro" id="IPR021109">
    <property type="entry name" value="Peptidase_aspartic_dom_sf"/>
</dbReference>
<dbReference type="Proteomes" id="UP001153709">
    <property type="component" value="Chromosome 4"/>
</dbReference>
<sequence>MMLANCFQRHDESVSDFTTRLRILAARVLEEDLEGATIEGQLGIKKKNKELVLNQFKLGLRRDVMKETGVLLLKEPNLDLEKAEEIVALQEMNLMMTQGRANTARVSAIREEQRCHYCNKTGHLIRDCRTKKREQSSQEVKSKIDTGGAFSLIRKSLIQDKNINPEITQSLSLRGITGHEIDIYGTTYVDIQTTPKSRKTKARFIVCTDITLGEVSMLLGRDFLANHKAIISYKDEPSLILWGQSIPMLTAGEVMEVMTVKAYDNSHHTTRHEWNKWLSVVKDFLEKQHINDIKEDSKNLPIANIEDTARKSKPKKQGETQKKSQSPRVPTKQHTTPTKTSNRRNKTKRTEKTRIFTPTNKRTKQGRINVLKQDTRDRRKRLDTVENPLKKGETSQRNQEETVHQIIEDTQRENDQSKEEEKEPIQSTR</sequence>
<dbReference type="AlphaFoldDB" id="A0A9N9T2S1"/>
<keyword evidence="5" id="KW-1185">Reference proteome</keyword>
<dbReference type="GO" id="GO:0008270">
    <property type="term" value="F:zinc ion binding"/>
    <property type="evidence" value="ECO:0007669"/>
    <property type="project" value="UniProtKB-KW"/>
</dbReference>
<evidence type="ECO:0000256" key="2">
    <source>
        <dbReference type="SAM" id="MobiDB-lite"/>
    </source>
</evidence>
<dbReference type="OrthoDB" id="6780827at2759"/>
<proteinExistence type="predicted"/>
<keyword evidence="1" id="KW-0863">Zinc-finger</keyword>
<gene>
    <name evidence="4" type="ORF">DIABBA_LOCUS6655</name>
</gene>
<feature type="compositionally biased region" description="Basic and acidic residues" evidence="2">
    <location>
        <begin position="373"/>
        <end position="429"/>
    </location>
</feature>
<dbReference type="SUPFAM" id="SSF57756">
    <property type="entry name" value="Retrovirus zinc finger-like domains"/>
    <property type="match status" value="1"/>
</dbReference>